<dbReference type="InterPro" id="IPR000866">
    <property type="entry name" value="AhpC/TSA"/>
</dbReference>
<dbReference type="PROSITE" id="PS51352">
    <property type="entry name" value="THIOREDOXIN_2"/>
    <property type="match status" value="1"/>
</dbReference>
<evidence type="ECO:0000256" key="3">
    <source>
        <dbReference type="ARBA" id="ARBA00013017"/>
    </source>
</evidence>
<dbReference type="PANTHER" id="PTHR42801">
    <property type="entry name" value="THIOREDOXIN-DEPENDENT PEROXIDE REDUCTASE"/>
    <property type="match status" value="1"/>
</dbReference>
<keyword evidence="8" id="KW-0676">Redox-active center</keyword>
<dbReference type="NCBIfam" id="NF006960">
    <property type="entry name" value="PRK09437.1"/>
    <property type="match status" value="1"/>
</dbReference>
<evidence type="ECO:0000256" key="12">
    <source>
        <dbReference type="ARBA" id="ARBA00049091"/>
    </source>
</evidence>
<proteinExistence type="inferred from homology"/>
<dbReference type="CDD" id="cd03017">
    <property type="entry name" value="PRX_BCP"/>
    <property type="match status" value="1"/>
</dbReference>
<evidence type="ECO:0000256" key="11">
    <source>
        <dbReference type="ARBA" id="ARBA00041373"/>
    </source>
</evidence>
<evidence type="ECO:0000256" key="5">
    <source>
        <dbReference type="ARBA" id="ARBA00022862"/>
    </source>
</evidence>
<dbReference type="GO" id="GO:0034599">
    <property type="term" value="P:cellular response to oxidative stress"/>
    <property type="evidence" value="ECO:0007669"/>
    <property type="project" value="TreeGrafter"/>
</dbReference>
<feature type="domain" description="Thioredoxin" evidence="14">
    <location>
        <begin position="3"/>
        <end position="156"/>
    </location>
</feature>
<dbReference type="GO" id="GO:0045454">
    <property type="term" value="P:cell redox homeostasis"/>
    <property type="evidence" value="ECO:0007669"/>
    <property type="project" value="TreeGrafter"/>
</dbReference>
<dbReference type="KEGG" id="slw:BRW62_04090"/>
<dbReference type="Proteomes" id="UP000231057">
    <property type="component" value="Chromosome"/>
</dbReference>
<comment type="similarity">
    <text evidence="10">Belongs to the peroxiredoxin family. BCP/PrxQ subfamily.</text>
</comment>
<keyword evidence="7" id="KW-1015">Disulfide bond</keyword>
<dbReference type="InterPro" id="IPR036249">
    <property type="entry name" value="Thioredoxin-like_sf"/>
</dbReference>
<dbReference type="InterPro" id="IPR013766">
    <property type="entry name" value="Thioredoxin_domain"/>
</dbReference>
<dbReference type="GO" id="GO:0005737">
    <property type="term" value="C:cytoplasm"/>
    <property type="evidence" value="ECO:0007669"/>
    <property type="project" value="TreeGrafter"/>
</dbReference>
<evidence type="ECO:0000256" key="10">
    <source>
        <dbReference type="ARBA" id="ARBA00038489"/>
    </source>
</evidence>
<gene>
    <name evidence="15" type="ORF">BRW62_04090</name>
</gene>
<comment type="catalytic activity">
    <reaction evidence="12">
        <text>a hydroperoxide + [thioredoxin]-dithiol = an alcohol + [thioredoxin]-disulfide + H2O</text>
        <dbReference type="Rhea" id="RHEA:62620"/>
        <dbReference type="Rhea" id="RHEA-COMP:10698"/>
        <dbReference type="Rhea" id="RHEA-COMP:10700"/>
        <dbReference type="ChEBI" id="CHEBI:15377"/>
        <dbReference type="ChEBI" id="CHEBI:29950"/>
        <dbReference type="ChEBI" id="CHEBI:30879"/>
        <dbReference type="ChEBI" id="CHEBI:35924"/>
        <dbReference type="ChEBI" id="CHEBI:50058"/>
        <dbReference type="EC" id="1.11.1.24"/>
    </reaction>
</comment>
<dbReference type="OrthoDB" id="9801080at2"/>
<comment type="function">
    <text evidence="1">Thiol-specific peroxidase that catalyzes the reduction of hydrogen peroxide and organic hydroperoxides to water and alcohols, respectively. Plays a role in cell protection against oxidative stress by detoxifying peroxides and as sensor of hydrogen peroxide-mediated signaling events.</text>
</comment>
<reference evidence="16" key="2">
    <citation type="journal article" date="2022" name="Front. Microbiol.">
        <title>Comparative Genomic Analysis Revealed Distinct Molecular Components and Organization of CO2-Concentrating Mechanism in Thermophilic Cyanobacteria.</title>
        <authorList>
            <person name="Tang J."/>
            <person name="Zhou H."/>
            <person name="Yao D."/>
            <person name="Riaz S."/>
            <person name="You D."/>
            <person name="Klepacz-Smolka A."/>
            <person name="Daroch M."/>
        </authorList>
    </citation>
    <scope>NUCLEOTIDE SEQUENCE [LARGE SCALE GENOMIC DNA]</scope>
    <source>
        <strain evidence="16">PCC 6715</strain>
    </source>
</reference>
<evidence type="ECO:0000256" key="6">
    <source>
        <dbReference type="ARBA" id="ARBA00023002"/>
    </source>
</evidence>
<evidence type="ECO:0000256" key="7">
    <source>
        <dbReference type="ARBA" id="ARBA00023157"/>
    </source>
</evidence>
<organism evidence="15 16">
    <name type="scientific">Parathermosynechococcus lividus PCC 6715</name>
    <dbReference type="NCBI Taxonomy" id="1917166"/>
    <lineage>
        <taxon>Bacteria</taxon>
        <taxon>Bacillati</taxon>
        <taxon>Cyanobacteriota</taxon>
        <taxon>Cyanophyceae</taxon>
        <taxon>Acaryochloridales</taxon>
        <taxon>Thermosynechococcaceae</taxon>
        <taxon>Parathermosynechococcus</taxon>
    </lineage>
</organism>
<reference evidence="15 16" key="1">
    <citation type="submission" date="2016-11" db="EMBL/GenBank/DDBJ databases">
        <title>Complete genome sequence of thermophilic cyanobacteria strain Synechococcus sp. PCC6715.</title>
        <authorList>
            <person name="Tang J."/>
            <person name="Daroch M."/>
            <person name="Liang Y."/>
            <person name="Jiang D."/>
            <person name="Shah M."/>
        </authorList>
    </citation>
    <scope>NUCLEOTIDE SEQUENCE [LARGE SCALE GENOMIC DNA]</scope>
    <source>
        <strain evidence="15 16">PCC 6715</strain>
    </source>
</reference>
<evidence type="ECO:0000256" key="13">
    <source>
        <dbReference type="PIRSR" id="PIRSR000239-1"/>
    </source>
</evidence>
<keyword evidence="16" id="KW-1185">Reference proteome</keyword>
<evidence type="ECO:0000256" key="4">
    <source>
        <dbReference type="ARBA" id="ARBA00022559"/>
    </source>
</evidence>
<protein>
    <recommendedName>
        <fullName evidence="3">thioredoxin-dependent peroxiredoxin</fullName>
        <ecNumber evidence="3">1.11.1.24</ecNumber>
    </recommendedName>
    <alternativeName>
        <fullName evidence="11">Bacterioferritin comigratory protein</fullName>
    </alternativeName>
    <alternativeName>
        <fullName evidence="9">Thioredoxin peroxidase</fullName>
    </alternativeName>
</protein>
<sequence>MFLEVGSFAPLFTLPDASGTLVSLEELRGQWVILYFYPRDNTPGCTKEACGYREVAAALAQRNVTILGISPDSVASHQKFQKKFDLPFRLLSDTDTAVAQAYGSYGSKTFMGKEYLGVYRDTFLIDPEGKLAAIYRRVKPDAHIAQVLEDVARLQQG</sequence>
<comment type="subunit">
    <text evidence="2">Monomer.</text>
</comment>
<evidence type="ECO:0000259" key="14">
    <source>
        <dbReference type="PROSITE" id="PS51352"/>
    </source>
</evidence>
<dbReference type="FunFam" id="3.40.30.10:FF:000007">
    <property type="entry name" value="Thioredoxin-dependent thiol peroxidase"/>
    <property type="match status" value="1"/>
</dbReference>
<dbReference type="SUPFAM" id="SSF52833">
    <property type="entry name" value="Thioredoxin-like"/>
    <property type="match status" value="1"/>
</dbReference>
<dbReference type="EMBL" id="CP018092">
    <property type="protein sequence ID" value="ATS18064.1"/>
    <property type="molecule type" value="Genomic_DNA"/>
</dbReference>
<evidence type="ECO:0000313" key="16">
    <source>
        <dbReference type="Proteomes" id="UP000231057"/>
    </source>
</evidence>
<name>A0A2D2Q0N8_PARLV</name>
<dbReference type="EC" id="1.11.1.24" evidence="3"/>
<evidence type="ECO:0000256" key="2">
    <source>
        <dbReference type="ARBA" id="ARBA00011245"/>
    </source>
</evidence>
<accession>A0A2D2Q0N8</accession>
<feature type="active site" description="Cysteine sulfenic acid (-SOH) intermediate; for peroxidase activity" evidence="13">
    <location>
        <position position="45"/>
    </location>
</feature>
<dbReference type="PIRSF" id="PIRSF000239">
    <property type="entry name" value="AHPC"/>
    <property type="match status" value="1"/>
</dbReference>
<dbReference type="GO" id="GO:0008379">
    <property type="term" value="F:thioredoxin peroxidase activity"/>
    <property type="evidence" value="ECO:0007669"/>
    <property type="project" value="TreeGrafter"/>
</dbReference>
<dbReference type="InterPro" id="IPR024706">
    <property type="entry name" value="Peroxiredoxin_AhpC-typ"/>
</dbReference>
<keyword evidence="6" id="KW-0560">Oxidoreductase</keyword>
<evidence type="ECO:0000256" key="8">
    <source>
        <dbReference type="ARBA" id="ARBA00023284"/>
    </source>
</evidence>
<dbReference type="AlphaFoldDB" id="A0A2D2Q0N8"/>
<dbReference type="Pfam" id="PF00578">
    <property type="entry name" value="AhpC-TSA"/>
    <property type="match status" value="1"/>
</dbReference>
<keyword evidence="4" id="KW-0575">Peroxidase</keyword>
<evidence type="ECO:0000256" key="1">
    <source>
        <dbReference type="ARBA" id="ARBA00003330"/>
    </source>
</evidence>
<keyword evidence="5" id="KW-0049">Antioxidant</keyword>
<evidence type="ECO:0000313" key="15">
    <source>
        <dbReference type="EMBL" id="ATS18064.1"/>
    </source>
</evidence>
<dbReference type="PANTHER" id="PTHR42801:SF4">
    <property type="entry name" value="AHPC_TSA FAMILY PROTEIN"/>
    <property type="match status" value="1"/>
</dbReference>
<evidence type="ECO:0000256" key="9">
    <source>
        <dbReference type="ARBA" id="ARBA00032824"/>
    </source>
</evidence>
<dbReference type="Gene3D" id="3.40.30.10">
    <property type="entry name" value="Glutaredoxin"/>
    <property type="match status" value="1"/>
</dbReference>
<dbReference type="InterPro" id="IPR050924">
    <property type="entry name" value="Peroxiredoxin_BCP/PrxQ"/>
</dbReference>
<dbReference type="RefSeq" id="WP_099798419.1">
    <property type="nucleotide sequence ID" value="NZ_CP018092.1"/>
</dbReference>